<feature type="region of interest" description="Disordered" evidence="6">
    <location>
        <begin position="388"/>
        <end position="438"/>
    </location>
</feature>
<dbReference type="PANTHER" id="PTHR20986">
    <property type="entry name" value="FMRFAMIDE-RELATED PEPTIDES"/>
    <property type="match status" value="1"/>
</dbReference>
<dbReference type="EMBL" id="AY333435">
    <property type="protein sequence ID" value="AAR19420.1"/>
    <property type="molecule type" value="mRNA"/>
</dbReference>
<protein>
    <submittedName>
        <fullName evidence="8">FMRFamide-like peptide</fullName>
    </submittedName>
</protein>
<name>Q69GG1_PERAM</name>
<comment type="subcellular location">
    <subcellularLocation>
        <location evidence="1">Secreted</location>
    </subcellularLocation>
</comment>
<keyword evidence="5" id="KW-0527">Neuropeptide</keyword>
<feature type="chain" id="PRO_5004270045" evidence="7">
    <location>
        <begin position="23"/>
        <end position="505"/>
    </location>
</feature>
<feature type="compositionally biased region" description="Polar residues" evidence="6">
    <location>
        <begin position="388"/>
        <end position="398"/>
    </location>
</feature>
<feature type="compositionally biased region" description="Basic and acidic residues" evidence="6">
    <location>
        <begin position="399"/>
        <end position="409"/>
    </location>
</feature>
<feature type="compositionally biased region" description="Basic and acidic residues" evidence="6">
    <location>
        <begin position="269"/>
        <end position="282"/>
    </location>
</feature>
<feature type="region of interest" description="Disordered" evidence="6">
    <location>
        <begin position="41"/>
        <end position="72"/>
    </location>
</feature>
<evidence type="ECO:0000256" key="7">
    <source>
        <dbReference type="SAM" id="SignalP"/>
    </source>
</evidence>
<feature type="compositionally biased region" description="Basic and acidic residues" evidence="6">
    <location>
        <begin position="488"/>
        <end position="498"/>
    </location>
</feature>
<proteinExistence type="evidence at transcript level"/>
<dbReference type="GO" id="GO:0005576">
    <property type="term" value="C:extracellular region"/>
    <property type="evidence" value="ECO:0007669"/>
    <property type="project" value="UniProtKB-SubCell"/>
</dbReference>
<reference evidence="8" key="1">
    <citation type="submission" date="2003-07" db="EMBL/GenBank/DDBJ databases">
        <title>Cloning and sequencing of an FMRFamide-like peptide precursor from Periplaneta americana.</title>
        <authorList>
            <person name="Predel R."/>
            <person name="Neupert S."/>
            <person name="Roth S."/>
            <person name="Wicher D."/>
            <person name="Derst C."/>
        </authorList>
    </citation>
    <scope>NUCLEOTIDE SEQUENCE</scope>
</reference>
<feature type="region of interest" description="Disordered" evidence="6">
    <location>
        <begin position="269"/>
        <end position="290"/>
    </location>
</feature>
<dbReference type="GO" id="GO:0007218">
    <property type="term" value="P:neuropeptide signaling pathway"/>
    <property type="evidence" value="ECO:0007669"/>
    <property type="project" value="UniProtKB-KW"/>
</dbReference>
<feature type="region of interest" description="Disordered" evidence="6">
    <location>
        <begin position="483"/>
        <end position="505"/>
    </location>
</feature>
<accession>Q69GG1</accession>
<dbReference type="AlphaFoldDB" id="Q69GG1"/>
<comment type="similarity">
    <text evidence="2">Belongs to the FARP (FMRFamide related peptide) family.</text>
</comment>
<dbReference type="PANTHER" id="PTHR20986:SF24">
    <property type="entry name" value="FMRFAMIDE-LIKE NEUROPEPTIDES 1"/>
    <property type="match status" value="1"/>
</dbReference>
<evidence type="ECO:0000256" key="3">
    <source>
        <dbReference type="ARBA" id="ARBA00022525"/>
    </source>
</evidence>
<feature type="signal peptide" evidence="7">
    <location>
        <begin position="1"/>
        <end position="22"/>
    </location>
</feature>
<organism evidence="8">
    <name type="scientific">Periplaneta americana</name>
    <name type="common">American cockroach</name>
    <name type="synonym">Blatta americana</name>
    <dbReference type="NCBI Taxonomy" id="6978"/>
    <lineage>
        <taxon>Eukaryota</taxon>
        <taxon>Metazoa</taxon>
        <taxon>Ecdysozoa</taxon>
        <taxon>Arthropoda</taxon>
        <taxon>Hexapoda</taxon>
        <taxon>Insecta</taxon>
        <taxon>Pterygota</taxon>
        <taxon>Neoptera</taxon>
        <taxon>Polyneoptera</taxon>
        <taxon>Dictyoptera</taxon>
        <taxon>Blattodea</taxon>
        <taxon>Blattoidea</taxon>
        <taxon>Blattidae</taxon>
        <taxon>Blattinae</taxon>
        <taxon>Periplaneta</taxon>
    </lineage>
</organism>
<feature type="region of interest" description="Disordered" evidence="6">
    <location>
        <begin position="324"/>
        <end position="357"/>
    </location>
</feature>
<evidence type="ECO:0000256" key="2">
    <source>
        <dbReference type="ARBA" id="ARBA00006356"/>
    </source>
</evidence>
<feature type="compositionally biased region" description="Acidic residues" evidence="6">
    <location>
        <begin position="423"/>
        <end position="432"/>
    </location>
</feature>
<keyword evidence="7" id="KW-0732">Signal</keyword>
<sequence length="505" mass="57476">MGVGIIIAMHALFFFMYHIASSDVLDGTNTIDNVAALDISEDEDDCEPESSITSLPLKRAEEQNQPPPVRRRCSNRNFVRLGRGHDFDQDDVNSSGEKDESLVRIGRGGRSNDNFIRFGRGGKNDNFIRFGRGGKQDNFIRFGRDRSDNFIRFGRGKTDNFIRFGRGRSDNFIRFGRGKSDNFIRFGRARPDNFIRFGRGKQDFIRFGRGNSNFVRFGRDDSSNVETFDTEEEATTDSTLRVGRGGKSGSNFIRFGRARPSSNFIRLGRRDEEVTQREERGRPSNNFVRFGRQTEDDDKFVRLSRSGNSNELRRGKLTDRNFIRLGRSGPSYDEKEQENEDGNSVRLGRSENPSNSRNFIRLGKRALDQNLLVDEHLMRFGRDVEQIENTPVASSGEPSRSDTDNKTKENYQQSRSKRSISFSEEDSSEDSSDYPVMIPNSAYDDVKIPSPSVEDSQIPFRYYSPLSSGIPNYILGPELSVLPPLSNESKRGRGDGHNRNYIRLG</sequence>
<evidence type="ECO:0000256" key="5">
    <source>
        <dbReference type="ARBA" id="ARBA00023320"/>
    </source>
</evidence>
<keyword evidence="3" id="KW-0964">Secreted</keyword>
<dbReference type="Pfam" id="PF01581">
    <property type="entry name" value="FARP"/>
    <property type="match status" value="11"/>
</dbReference>
<evidence type="ECO:0000256" key="6">
    <source>
        <dbReference type="SAM" id="MobiDB-lite"/>
    </source>
</evidence>
<evidence type="ECO:0000256" key="1">
    <source>
        <dbReference type="ARBA" id="ARBA00004613"/>
    </source>
</evidence>
<keyword evidence="4" id="KW-0027">Amidation</keyword>
<dbReference type="InterPro" id="IPR002544">
    <property type="entry name" value="FMRFamid-related_peptide-like"/>
</dbReference>
<evidence type="ECO:0000313" key="8">
    <source>
        <dbReference type="EMBL" id="AAR19420.1"/>
    </source>
</evidence>
<evidence type="ECO:0000256" key="4">
    <source>
        <dbReference type="ARBA" id="ARBA00022815"/>
    </source>
</evidence>
<dbReference type="InterPro" id="IPR051041">
    <property type="entry name" value="FMRFamide-related_np"/>
</dbReference>